<dbReference type="Proteomes" id="UP000824258">
    <property type="component" value="Unassembled WGS sequence"/>
</dbReference>
<keyword evidence="4 9" id="KW-0812">Transmembrane</keyword>
<dbReference type="InterPro" id="IPR036739">
    <property type="entry name" value="SLC41_membr_dom_sf"/>
</dbReference>
<organism evidence="11 12">
    <name type="scientific">Candidatus Avoscillospira stercoripullorum</name>
    <dbReference type="NCBI Taxonomy" id="2840709"/>
    <lineage>
        <taxon>Bacteria</taxon>
        <taxon>Bacillati</taxon>
        <taxon>Bacillota</taxon>
        <taxon>Clostridia</taxon>
        <taxon>Eubacteriales</taxon>
        <taxon>Oscillospiraceae</taxon>
        <taxon>Oscillospiraceae incertae sedis</taxon>
        <taxon>Candidatus Avoscillospira</taxon>
    </lineage>
</organism>
<dbReference type="Pfam" id="PF03448">
    <property type="entry name" value="MgtE_N"/>
    <property type="match status" value="1"/>
</dbReference>
<proteinExistence type="inferred from homology"/>
<dbReference type="Gene3D" id="3.10.580.10">
    <property type="entry name" value="CBS-domain"/>
    <property type="match status" value="1"/>
</dbReference>
<dbReference type="Gene3D" id="1.10.357.20">
    <property type="entry name" value="SLC41 divalent cation transporters, integral membrane domain"/>
    <property type="match status" value="1"/>
</dbReference>
<gene>
    <name evidence="11" type="primary">mgtE</name>
    <name evidence="11" type="ORF">IAA70_04365</name>
</gene>
<dbReference type="PROSITE" id="PS51371">
    <property type="entry name" value="CBS"/>
    <property type="match status" value="2"/>
</dbReference>
<evidence type="ECO:0000256" key="8">
    <source>
        <dbReference type="PROSITE-ProRule" id="PRU00703"/>
    </source>
</evidence>
<dbReference type="EMBL" id="DVGD01000133">
    <property type="protein sequence ID" value="HIR09621.1"/>
    <property type="molecule type" value="Genomic_DNA"/>
</dbReference>
<feature type="domain" description="CBS" evidence="10">
    <location>
        <begin position="138"/>
        <end position="198"/>
    </location>
</feature>
<dbReference type="SUPFAM" id="SSF54631">
    <property type="entry name" value="CBS-domain pair"/>
    <property type="match status" value="1"/>
</dbReference>
<sequence>MADTSSFVEQTVSRLLEQKKYHSLRDILDTMNPSDLAALLNELDEKRLPLVFRLLSKELAAEAFVEMDPEQQELLIRGFSDTELKEVLDELFVDDAVDIVEEMPANVVKRILAQAAPDMRKEINEILRYPEDSAGSWMTTEYVSLRPDMNVGEAILRIRRTGVDKETIYTCYVTRDRRLIGMVTVKDLLLCGDDETPISELMEENVISVNTHDDQEKVAQMFSKYNFLALPVVDQEGRMVGIITFDDAMDVMEDEATEDMEMMAAILPSDKPYFRSGVFELVKRRIPWLLLLMLSATFTGLIITHFENELAAYAVLTAFIPMLMGTGGNSGSQASVAIIRSISLGEISFSDLPWIVWKEIRVAVLCGVGLAACNFVKLMLVDRLLLGNAAVTVPVALTVCLTLVFVVMAAKAIGSILPILAKKIGLDPAVMASPFITTIVDALSLLIYFTVASALLPL</sequence>
<dbReference type="PANTHER" id="PTHR43773">
    <property type="entry name" value="MAGNESIUM TRANSPORTER MGTE"/>
    <property type="match status" value="1"/>
</dbReference>
<reference evidence="11" key="1">
    <citation type="submission" date="2020-10" db="EMBL/GenBank/DDBJ databases">
        <authorList>
            <person name="Gilroy R."/>
        </authorList>
    </citation>
    <scope>NUCLEOTIDE SEQUENCE</scope>
    <source>
        <strain evidence="11">ChiHjej9B8-7071</strain>
    </source>
</reference>
<dbReference type="InterPro" id="IPR046342">
    <property type="entry name" value="CBS_dom_sf"/>
</dbReference>
<feature type="transmembrane region" description="Helical" evidence="9">
    <location>
        <begin position="288"/>
        <end position="306"/>
    </location>
</feature>
<reference evidence="11" key="2">
    <citation type="journal article" date="2021" name="PeerJ">
        <title>Extensive microbial diversity within the chicken gut microbiome revealed by metagenomics and culture.</title>
        <authorList>
            <person name="Gilroy R."/>
            <person name="Ravi A."/>
            <person name="Getino M."/>
            <person name="Pursley I."/>
            <person name="Horton D.L."/>
            <person name="Alikhan N.F."/>
            <person name="Baker D."/>
            <person name="Gharbi K."/>
            <person name="Hall N."/>
            <person name="Watson M."/>
            <person name="Adriaenssens E.M."/>
            <person name="Foster-Nyarko E."/>
            <person name="Jarju S."/>
            <person name="Secka A."/>
            <person name="Antonio M."/>
            <person name="Oren A."/>
            <person name="Chaudhuri R.R."/>
            <person name="La Ragione R."/>
            <person name="Hildebrand F."/>
            <person name="Pallen M.J."/>
        </authorList>
    </citation>
    <scope>NUCLEOTIDE SEQUENCE</scope>
    <source>
        <strain evidence="11">ChiHjej9B8-7071</strain>
    </source>
</reference>
<dbReference type="InterPro" id="IPR000644">
    <property type="entry name" value="CBS_dom"/>
</dbReference>
<dbReference type="GO" id="GO:0046872">
    <property type="term" value="F:metal ion binding"/>
    <property type="evidence" value="ECO:0007669"/>
    <property type="project" value="UniProtKB-KW"/>
</dbReference>
<keyword evidence="8" id="KW-0129">CBS domain</keyword>
<comment type="function">
    <text evidence="9">Acts as a magnesium transporter.</text>
</comment>
<dbReference type="GO" id="GO:0015095">
    <property type="term" value="F:magnesium ion transmembrane transporter activity"/>
    <property type="evidence" value="ECO:0007669"/>
    <property type="project" value="UniProtKB-UniRule"/>
</dbReference>
<name>A0A9D1A7X3_9FIRM</name>
<evidence type="ECO:0000256" key="2">
    <source>
        <dbReference type="ARBA" id="ARBA00009749"/>
    </source>
</evidence>
<evidence type="ECO:0000256" key="5">
    <source>
        <dbReference type="ARBA" id="ARBA00022842"/>
    </source>
</evidence>
<comment type="subunit">
    <text evidence="9">Homodimer.</text>
</comment>
<dbReference type="NCBIfam" id="TIGR00400">
    <property type="entry name" value="mgtE"/>
    <property type="match status" value="1"/>
</dbReference>
<feature type="transmembrane region" description="Helical" evidence="9">
    <location>
        <begin position="432"/>
        <end position="456"/>
    </location>
</feature>
<feature type="domain" description="CBS" evidence="10">
    <location>
        <begin position="202"/>
        <end position="258"/>
    </location>
</feature>
<dbReference type="GO" id="GO:0005886">
    <property type="term" value="C:plasma membrane"/>
    <property type="evidence" value="ECO:0007669"/>
    <property type="project" value="UniProtKB-SubCell"/>
</dbReference>
<dbReference type="SUPFAM" id="SSF161093">
    <property type="entry name" value="MgtE membrane domain-like"/>
    <property type="match status" value="1"/>
</dbReference>
<dbReference type="InterPro" id="IPR006668">
    <property type="entry name" value="Mg_transptr_MgtE_intracell_dom"/>
</dbReference>
<dbReference type="CDD" id="cd04606">
    <property type="entry name" value="CBS_pair_Mg_transporter"/>
    <property type="match status" value="1"/>
</dbReference>
<dbReference type="Pfam" id="PF01769">
    <property type="entry name" value="MgtE"/>
    <property type="match status" value="1"/>
</dbReference>
<evidence type="ECO:0000256" key="9">
    <source>
        <dbReference type="RuleBase" id="RU362011"/>
    </source>
</evidence>
<comment type="caution">
    <text evidence="11">The sequence shown here is derived from an EMBL/GenBank/DDBJ whole genome shotgun (WGS) entry which is preliminary data.</text>
</comment>
<evidence type="ECO:0000256" key="7">
    <source>
        <dbReference type="ARBA" id="ARBA00023136"/>
    </source>
</evidence>
<keyword evidence="3 9" id="KW-0813">Transport</keyword>
<keyword evidence="5 9" id="KW-0460">Magnesium</keyword>
<evidence type="ECO:0000313" key="12">
    <source>
        <dbReference type="Proteomes" id="UP000824258"/>
    </source>
</evidence>
<evidence type="ECO:0000256" key="1">
    <source>
        <dbReference type="ARBA" id="ARBA00004141"/>
    </source>
</evidence>
<evidence type="ECO:0000256" key="3">
    <source>
        <dbReference type="ARBA" id="ARBA00022448"/>
    </source>
</evidence>
<protein>
    <recommendedName>
        <fullName evidence="9">Magnesium transporter MgtE</fullName>
    </recommendedName>
</protein>
<feature type="transmembrane region" description="Helical" evidence="9">
    <location>
        <begin position="360"/>
        <end position="381"/>
    </location>
</feature>
<dbReference type="Gene3D" id="1.25.60.10">
    <property type="entry name" value="MgtE N-terminal domain-like"/>
    <property type="match status" value="1"/>
</dbReference>
<dbReference type="InterPro" id="IPR006669">
    <property type="entry name" value="MgtE_transporter"/>
</dbReference>
<dbReference type="InterPro" id="IPR006667">
    <property type="entry name" value="SLC41_membr_dom"/>
</dbReference>
<keyword evidence="6 9" id="KW-1133">Transmembrane helix</keyword>
<dbReference type="AlphaFoldDB" id="A0A9D1A7X3"/>
<feature type="transmembrane region" description="Helical" evidence="9">
    <location>
        <begin position="312"/>
        <end position="339"/>
    </location>
</feature>
<accession>A0A9D1A7X3</accession>
<keyword evidence="9" id="KW-0479">Metal-binding</keyword>
<evidence type="ECO:0000256" key="6">
    <source>
        <dbReference type="ARBA" id="ARBA00022989"/>
    </source>
</evidence>
<dbReference type="Pfam" id="PF00571">
    <property type="entry name" value="CBS"/>
    <property type="match status" value="2"/>
</dbReference>
<dbReference type="PANTHER" id="PTHR43773:SF1">
    <property type="entry name" value="MAGNESIUM TRANSPORTER MGTE"/>
    <property type="match status" value="1"/>
</dbReference>
<dbReference type="SUPFAM" id="SSF158791">
    <property type="entry name" value="MgtE N-terminal domain-like"/>
    <property type="match status" value="1"/>
</dbReference>
<evidence type="ECO:0000259" key="10">
    <source>
        <dbReference type="PROSITE" id="PS51371"/>
    </source>
</evidence>
<dbReference type="InterPro" id="IPR038076">
    <property type="entry name" value="MgtE_N_sf"/>
</dbReference>
<comment type="similarity">
    <text evidence="2 9">Belongs to the SLC41A transporter family.</text>
</comment>
<comment type="subcellular location">
    <subcellularLocation>
        <location evidence="9">Cell membrane</location>
        <topology evidence="9">Multi-pass membrane protein</topology>
    </subcellularLocation>
    <subcellularLocation>
        <location evidence="1">Membrane</location>
        <topology evidence="1">Multi-pass membrane protein</topology>
    </subcellularLocation>
</comment>
<evidence type="ECO:0000256" key="4">
    <source>
        <dbReference type="ARBA" id="ARBA00022692"/>
    </source>
</evidence>
<dbReference type="SMART" id="SM00924">
    <property type="entry name" value="MgtE_N"/>
    <property type="match status" value="1"/>
</dbReference>
<keyword evidence="7 9" id="KW-0472">Membrane</keyword>
<feature type="transmembrane region" description="Helical" evidence="9">
    <location>
        <begin position="393"/>
        <end position="420"/>
    </location>
</feature>
<dbReference type="SMART" id="SM00116">
    <property type="entry name" value="CBS"/>
    <property type="match status" value="2"/>
</dbReference>
<evidence type="ECO:0000313" key="11">
    <source>
        <dbReference type="EMBL" id="HIR09621.1"/>
    </source>
</evidence>
<keyword evidence="9" id="KW-1003">Cell membrane</keyword>